<accession>A0A7S8IED2</accession>
<protein>
    <recommendedName>
        <fullName evidence="3">STAS/SEC14 domain-containing protein</fullName>
    </recommendedName>
</protein>
<gene>
    <name evidence="1" type="ORF">G4Y79_21965</name>
</gene>
<dbReference type="EMBL" id="CP062983">
    <property type="protein sequence ID" value="QPC82319.1"/>
    <property type="molecule type" value="Genomic_DNA"/>
</dbReference>
<dbReference type="Proteomes" id="UP000594468">
    <property type="component" value="Chromosome"/>
</dbReference>
<dbReference type="KEGG" id="pmet:G4Y79_21965"/>
<dbReference type="AlphaFoldDB" id="A0A7S8IED2"/>
<evidence type="ECO:0008006" key="3">
    <source>
        <dbReference type="Google" id="ProtNLM"/>
    </source>
</evidence>
<sequence>MPITMQWLNGRDNILVTTFTGEWTIEDFYENIDQADKALSEVHHPFVAIVDFTDNAAPPRKILTIGRRVRSVTSPYRVGLIFVNFGTLAQMIYRTLTRIEPSTFGEWHHAPSMKEAVHMADKILQSKKKDDPRDNGSNGAFH</sequence>
<evidence type="ECO:0000313" key="2">
    <source>
        <dbReference type="Proteomes" id="UP000594468"/>
    </source>
</evidence>
<dbReference type="RefSeq" id="WP_195170388.1">
    <property type="nucleotide sequence ID" value="NZ_CP062983.1"/>
</dbReference>
<name>A0A7S8IED2_9CHLR</name>
<keyword evidence="2" id="KW-1185">Reference proteome</keyword>
<evidence type="ECO:0000313" key="1">
    <source>
        <dbReference type="EMBL" id="QPC82319.1"/>
    </source>
</evidence>
<proteinExistence type="predicted"/>
<organism evidence="1 2">
    <name type="scientific">Phototrophicus methaneseepsis</name>
    <dbReference type="NCBI Taxonomy" id="2710758"/>
    <lineage>
        <taxon>Bacteria</taxon>
        <taxon>Bacillati</taxon>
        <taxon>Chloroflexota</taxon>
        <taxon>Candidatus Thermofontia</taxon>
        <taxon>Phototrophicales</taxon>
        <taxon>Phototrophicaceae</taxon>
        <taxon>Phototrophicus</taxon>
    </lineage>
</organism>
<reference evidence="1 2" key="1">
    <citation type="submission" date="2020-02" db="EMBL/GenBank/DDBJ databases">
        <authorList>
            <person name="Zheng R.K."/>
            <person name="Sun C.M."/>
        </authorList>
    </citation>
    <scope>NUCLEOTIDE SEQUENCE [LARGE SCALE GENOMIC DNA]</scope>
    <source>
        <strain evidence="2">rifampicinis</strain>
    </source>
</reference>